<dbReference type="RefSeq" id="WP_010519303.1">
    <property type="nucleotide sequence ID" value="NZ_AFOE01000041.1"/>
</dbReference>
<dbReference type="AlphaFoldDB" id="A0A1V6LQ34"/>
<reference evidence="2 3" key="1">
    <citation type="submission" date="2016-12" db="EMBL/GenBank/DDBJ databases">
        <authorList>
            <person name="Song W.-J."/>
            <person name="Kurnit D.M."/>
        </authorList>
    </citation>
    <scope>NUCLEOTIDE SEQUENCE [LARGE SCALE GENOMIC DNA]</scope>
    <source>
        <strain evidence="2 3">HSG9</strain>
    </source>
</reference>
<evidence type="ECO:0008006" key="4">
    <source>
        <dbReference type="Google" id="ProtNLM"/>
    </source>
</evidence>
<gene>
    <name evidence="2" type="ORF">BUL40_12030</name>
</gene>
<evidence type="ECO:0000313" key="2">
    <source>
        <dbReference type="EMBL" id="OQD42248.1"/>
    </source>
</evidence>
<evidence type="ECO:0000256" key="1">
    <source>
        <dbReference type="SAM" id="SignalP"/>
    </source>
</evidence>
<sequence length="180" mass="19802">MKIIYTTLMALGLIMPVMAQNRQVEESQITLNLLLPGVIYEAAVGDRSTMALEGTIGFQYVESSFSESGFGIYPIGRLQYRNYLNFDRRLSKGKNIAGNSGNYIAPLLAVQGGKAFIGDLDFYEDYFALAGAVYGLQRTGKKGLQFRFEVGPAYLFSEYDGGFAIATALKLGFVLGKSRR</sequence>
<feature type="signal peptide" evidence="1">
    <location>
        <begin position="1"/>
        <end position="19"/>
    </location>
</feature>
<name>A0A1V6LQ34_9FLAO</name>
<organism evidence="2 3">
    <name type="scientific">Croceivirga radicis</name>
    <dbReference type="NCBI Taxonomy" id="1929488"/>
    <lineage>
        <taxon>Bacteria</taxon>
        <taxon>Pseudomonadati</taxon>
        <taxon>Bacteroidota</taxon>
        <taxon>Flavobacteriia</taxon>
        <taxon>Flavobacteriales</taxon>
        <taxon>Flavobacteriaceae</taxon>
        <taxon>Croceivirga</taxon>
    </lineage>
</organism>
<protein>
    <recommendedName>
        <fullName evidence="4">DUF3575 domain-containing protein</fullName>
    </recommendedName>
</protein>
<keyword evidence="1" id="KW-0732">Signal</keyword>
<evidence type="ECO:0000313" key="3">
    <source>
        <dbReference type="Proteomes" id="UP000191680"/>
    </source>
</evidence>
<keyword evidence="3" id="KW-1185">Reference proteome</keyword>
<dbReference type="OrthoDB" id="883248at2"/>
<comment type="caution">
    <text evidence="2">The sequence shown here is derived from an EMBL/GenBank/DDBJ whole genome shotgun (WGS) entry which is preliminary data.</text>
</comment>
<feature type="chain" id="PRO_5010713259" description="DUF3575 domain-containing protein" evidence="1">
    <location>
        <begin position="20"/>
        <end position="180"/>
    </location>
</feature>
<dbReference type="Proteomes" id="UP000191680">
    <property type="component" value="Unassembled WGS sequence"/>
</dbReference>
<accession>A0A1V6LQ34</accession>
<proteinExistence type="predicted"/>
<dbReference type="EMBL" id="MTBC01000008">
    <property type="protein sequence ID" value="OQD42248.1"/>
    <property type="molecule type" value="Genomic_DNA"/>
</dbReference>